<keyword evidence="15" id="KW-1185">Reference proteome</keyword>
<dbReference type="Gene3D" id="1.20.1560.10">
    <property type="entry name" value="ABC transporter type 1, transmembrane domain"/>
    <property type="match status" value="1"/>
</dbReference>
<accession>A0ABW0PC04</accession>
<evidence type="ECO:0000256" key="7">
    <source>
        <dbReference type="ARBA" id="ARBA00022989"/>
    </source>
</evidence>
<dbReference type="Proteomes" id="UP001596060">
    <property type="component" value="Unassembled WGS sequence"/>
</dbReference>
<dbReference type="InterPro" id="IPR003439">
    <property type="entry name" value="ABC_transporter-like_ATP-bd"/>
</dbReference>
<feature type="domain" description="ABC transporter" evidence="11">
    <location>
        <begin position="479"/>
        <end position="712"/>
    </location>
</feature>
<keyword evidence="9" id="KW-0080">Bacteriocin transport</keyword>
<dbReference type="InterPro" id="IPR039421">
    <property type="entry name" value="Type_1_exporter"/>
</dbReference>
<dbReference type="EMBL" id="JBHSLU010000082">
    <property type="protein sequence ID" value="MFC5508344.1"/>
    <property type="molecule type" value="Genomic_DNA"/>
</dbReference>
<evidence type="ECO:0000256" key="1">
    <source>
        <dbReference type="ARBA" id="ARBA00004651"/>
    </source>
</evidence>
<dbReference type="PANTHER" id="PTHR24221">
    <property type="entry name" value="ATP-BINDING CASSETTE SUB-FAMILY B"/>
    <property type="match status" value="1"/>
</dbReference>
<evidence type="ECO:0000256" key="6">
    <source>
        <dbReference type="ARBA" id="ARBA00022927"/>
    </source>
</evidence>
<feature type="transmembrane region" description="Helical" evidence="10">
    <location>
        <begin position="272"/>
        <end position="292"/>
    </location>
</feature>
<dbReference type="Pfam" id="PF00005">
    <property type="entry name" value="ABC_tran"/>
    <property type="match status" value="1"/>
</dbReference>
<dbReference type="PROSITE" id="PS50929">
    <property type="entry name" value="ABC_TM1F"/>
    <property type="match status" value="1"/>
</dbReference>
<keyword evidence="3 10" id="KW-0812">Transmembrane</keyword>
<dbReference type="Gene3D" id="3.90.70.10">
    <property type="entry name" value="Cysteine proteinases"/>
    <property type="match status" value="1"/>
</dbReference>
<dbReference type="SUPFAM" id="SSF52540">
    <property type="entry name" value="P-loop containing nucleoside triphosphate hydrolases"/>
    <property type="match status" value="1"/>
</dbReference>
<dbReference type="RefSeq" id="WP_067989341.1">
    <property type="nucleotide sequence ID" value="NZ_JBHSLU010000082.1"/>
</dbReference>
<keyword evidence="8 10" id="KW-0472">Membrane</keyword>
<evidence type="ECO:0000256" key="8">
    <source>
        <dbReference type="ARBA" id="ARBA00023136"/>
    </source>
</evidence>
<dbReference type="InterPro" id="IPR036640">
    <property type="entry name" value="ABC1_TM_sf"/>
</dbReference>
<feature type="domain" description="ABC transmembrane type-1" evidence="12">
    <location>
        <begin position="163"/>
        <end position="443"/>
    </location>
</feature>
<comment type="caution">
    <text evidence="14">The sequence shown here is derived from an EMBL/GenBank/DDBJ whole genome shotgun (WGS) entry which is preliminary data.</text>
</comment>
<feature type="transmembrane region" description="Helical" evidence="10">
    <location>
        <begin position="198"/>
        <end position="218"/>
    </location>
</feature>
<evidence type="ECO:0000256" key="5">
    <source>
        <dbReference type="ARBA" id="ARBA00022840"/>
    </source>
</evidence>
<evidence type="ECO:0000256" key="9">
    <source>
        <dbReference type="ARBA" id="ARBA00043264"/>
    </source>
</evidence>
<dbReference type="SMART" id="SM00382">
    <property type="entry name" value="AAA"/>
    <property type="match status" value="1"/>
</dbReference>
<evidence type="ECO:0000313" key="14">
    <source>
        <dbReference type="EMBL" id="MFC5508344.1"/>
    </source>
</evidence>
<dbReference type="PROSITE" id="PS50990">
    <property type="entry name" value="PEPTIDASE_C39"/>
    <property type="match status" value="1"/>
</dbReference>
<dbReference type="PROSITE" id="PS00211">
    <property type="entry name" value="ABC_TRANSPORTER_1"/>
    <property type="match status" value="1"/>
</dbReference>
<evidence type="ECO:0000256" key="10">
    <source>
        <dbReference type="SAM" id="Phobius"/>
    </source>
</evidence>
<dbReference type="InterPro" id="IPR005074">
    <property type="entry name" value="Peptidase_C39"/>
</dbReference>
<keyword evidence="6" id="KW-0813">Transport</keyword>
<feature type="domain" description="Peptidase C39" evidence="13">
    <location>
        <begin position="12"/>
        <end position="131"/>
    </location>
</feature>
<proteinExistence type="inferred from homology"/>
<evidence type="ECO:0000259" key="13">
    <source>
        <dbReference type="PROSITE" id="PS50990"/>
    </source>
</evidence>
<name>A0ABW0PC04_9HYPH</name>
<dbReference type="PANTHER" id="PTHR24221:SF654">
    <property type="entry name" value="ATP-BINDING CASSETTE SUB-FAMILY B MEMBER 6"/>
    <property type="match status" value="1"/>
</dbReference>
<dbReference type="InterPro" id="IPR003593">
    <property type="entry name" value="AAA+_ATPase"/>
</dbReference>
<feature type="transmembrane region" description="Helical" evidence="10">
    <location>
        <begin position="160"/>
        <end position="186"/>
    </location>
</feature>
<evidence type="ECO:0000313" key="15">
    <source>
        <dbReference type="Proteomes" id="UP001596060"/>
    </source>
</evidence>
<dbReference type="InterPro" id="IPR011527">
    <property type="entry name" value="ABC1_TM_dom"/>
</dbReference>
<dbReference type="Gene3D" id="3.40.50.300">
    <property type="entry name" value="P-loop containing nucleotide triphosphate hydrolases"/>
    <property type="match status" value="1"/>
</dbReference>
<protein>
    <submittedName>
        <fullName evidence="14">Cysteine peptidase family C39 domain-containing protein</fullName>
    </submittedName>
</protein>
<evidence type="ECO:0000256" key="3">
    <source>
        <dbReference type="ARBA" id="ARBA00022692"/>
    </source>
</evidence>
<organism evidence="14 15">
    <name type="scientific">Bosea massiliensis</name>
    <dbReference type="NCBI Taxonomy" id="151419"/>
    <lineage>
        <taxon>Bacteria</taxon>
        <taxon>Pseudomonadati</taxon>
        <taxon>Pseudomonadota</taxon>
        <taxon>Alphaproteobacteria</taxon>
        <taxon>Hyphomicrobiales</taxon>
        <taxon>Boseaceae</taxon>
        <taxon>Bosea</taxon>
    </lineage>
</organism>
<feature type="transmembrane region" description="Helical" evidence="10">
    <location>
        <begin position="386"/>
        <end position="408"/>
    </location>
</feature>
<gene>
    <name evidence="14" type="ORF">ACFPN9_24165</name>
</gene>
<keyword evidence="4" id="KW-0547">Nucleotide-binding</keyword>
<evidence type="ECO:0000256" key="2">
    <source>
        <dbReference type="ARBA" id="ARBA00005417"/>
    </source>
</evidence>
<dbReference type="SUPFAM" id="SSF90123">
    <property type="entry name" value="ABC transporter transmembrane region"/>
    <property type="match status" value="1"/>
</dbReference>
<evidence type="ECO:0000256" key="4">
    <source>
        <dbReference type="ARBA" id="ARBA00022741"/>
    </source>
</evidence>
<dbReference type="InterPro" id="IPR027417">
    <property type="entry name" value="P-loop_NTPase"/>
</dbReference>
<keyword evidence="5" id="KW-0067">ATP-binding</keyword>
<comment type="subcellular location">
    <subcellularLocation>
        <location evidence="1">Cell membrane</location>
        <topology evidence="1">Multi-pass membrane protein</topology>
    </subcellularLocation>
</comment>
<keyword evidence="6" id="KW-0653">Protein transport</keyword>
<dbReference type="Pfam" id="PF03412">
    <property type="entry name" value="Peptidase_C39"/>
    <property type="match status" value="1"/>
</dbReference>
<dbReference type="CDD" id="cd03228">
    <property type="entry name" value="ABCC_MRP_Like"/>
    <property type="match status" value="1"/>
</dbReference>
<reference evidence="15" key="1">
    <citation type="journal article" date="2019" name="Int. J. Syst. Evol. Microbiol.">
        <title>The Global Catalogue of Microorganisms (GCM) 10K type strain sequencing project: providing services to taxonomists for standard genome sequencing and annotation.</title>
        <authorList>
            <consortium name="The Broad Institute Genomics Platform"/>
            <consortium name="The Broad Institute Genome Sequencing Center for Infectious Disease"/>
            <person name="Wu L."/>
            <person name="Ma J."/>
        </authorList>
    </citation>
    <scope>NUCLEOTIDE SEQUENCE [LARGE SCALE GENOMIC DNA]</scope>
    <source>
        <strain evidence="15">CCUG 43117</strain>
    </source>
</reference>
<dbReference type="InterPro" id="IPR017871">
    <property type="entry name" value="ABC_transporter-like_CS"/>
</dbReference>
<comment type="similarity">
    <text evidence="2">Belongs to the ABC transporter superfamily.</text>
</comment>
<evidence type="ECO:0000259" key="11">
    <source>
        <dbReference type="PROSITE" id="PS50893"/>
    </source>
</evidence>
<dbReference type="PROSITE" id="PS50893">
    <property type="entry name" value="ABC_TRANSPORTER_2"/>
    <property type="match status" value="1"/>
</dbReference>
<evidence type="ECO:0000259" key="12">
    <source>
        <dbReference type="PROSITE" id="PS50929"/>
    </source>
</evidence>
<sequence length="727" mass="76042">MLPVKKTPLFLQMEATECGAACIAMVLAAHGRWITLEEARERCNTSRDGVDAEGLLQAAESYGLTAIAFRREPAELSALPMPQILHWCFNHFVVLEKASADSFTILDPAQGRLTLSAQEFGDCFTGLTMAFEPDEGFVKAGRRPSVAMALIREAAHSKDALGVAFATGILAVIPGLALAGATSALVNHVLGARQADWLGPLLAILLLISLAQAAISYLSSWTVATWKIKIGAVSALSGFYRALTLPLSYFAQRSAGEVVSRIRIGSELGSTIAGPLANLLPQIVLVLGYLVVLSLYDPIIMVAAIVTALLNFLILSLITSRLSDRTREHQLAEGRAAAVATSGMANLGTYALMGRENLLLARWTTAEDAAIAAEQRLGILKTMAGLGPVLAGLLLTTVVLVVCAVRAIEGSLSLGDLVATQMLASLLNKPIAGLAAGFCAIQESAGALMRLSDLEGHRSAAAFDNRERSASPQTRDGRLVLKDVGFAHTPGRPILSGVDLSLEPGRMIAVIGPSGAGKSTLARLMGGLVEPTAGSVTLDGMALADWPQSELRNRLLYVGQMPASFSGTIGENITLWDTEIDHGAVTDAVSRVGLSQAVSRRPGGLYTKLVSGETGLSGGELQRLSLARALARGPAVIVLDETTSALDPSSEEEIMEMLRASGAAVVIVTHRSGTACRCDEAILVGNGGIVGRGHPAQFFANGPLARPAHAQPSQIVHAPVVHAVGAA</sequence>
<feature type="transmembrane region" description="Helical" evidence="10">
    <location>
        <begin position="298"/>
        <end position="318"/>
    </location>
</feature>
<dbReference type="Pfam" id="PF00664">
    <property type="entry name" value="ABC_membrane"/>
    <property type="match status" value="1"/>
</dbReference>
<keyword evidence="7 10" id="KW-1133">Transmembrane helix</keyword>